<dbReference type="GO" id="GO:0008168">
    <property type="term" value="F:methyltransferase activity"/>
    <property type="evidence" value="ECO:0007669"/>
    <property type="project" value="UniProtKB-KW"/>
</dbReference>
<dbReference type="InterPro" id="IPR041698">
    <property type="entry name" value="Methyltransf_25"/>
</dbReference>
<dbReference type="PANTHER" id="PTHR43464">
    <property type="entry name" value="METHYLTRANSFERASE"/>
    <property type="match status" value="1"/>
</dbReference>
<evidence type="ECO:0000256" key="3">
    <source>
        <dbReference type="ARBA" id="ARBA00022691"/>
    </source>
</evidence>
<keyword evidence="3" id="KW-0949">S-adenosyl-L-methionine</keyword>
<dbReference type="Pfam" id="PF13649">
    <property type="entry name" value="Methyltransf_25"/>
    <property type="match status" value="1"/>
</dbReference>
<dbReference type="PANTHER" id="PTHR43464:SF19">
    <property type="entry name" value="UBIQUINONE BIOSYNTHESIS O-METHYLTRANSFERASE, MITOCHONDRIAL"/>
    <property type="match status" value="1"/>
</dbReference>
<dbReference type="CDD" id="cd02440">
    <property type="entry name" value="AdoMet_MTases"/>
    <property type="match status" value="1"/>
</dbReference>
<evidence type="ECO:0000256" key="2">
    <source>
        <dbReference type="ARBA" id="ARBA00022679"/>
    </source>
</evidence>
<keyword evidence="6" id="KW-1185">Reference proteome</keyword>
<protein>
    <recommendedName>
        <fullName evidence="4">Methyltransferase domain-containing protein</fullName>
    </recommendedName>
</protein>
<gene>
    <name evidence="5" type="ORF">Pmi06nite_76530</name>
</gene>
<keyword evidence="2" id="KW-0808">Transferase</keyword>
<organism evidence="5 6">
    <name type="scientific">Planotetraspora mira</name>
    <dbReference type="NCBI Taxonomy" id="58121"/>
    <lineage>
        <taxon>Bacteria</taxon>
        <taxon>Bacillati</taxon>
        <taxon>Actinomycetota</taxon>
        <taxon>Actinomycetes</taxon>
        <taxon>Streptosporangiales</taxon>
        <taxon>Streptosporangiaceae</taxon>
        <taxon>Planotetraspora</taxon>
    </lineage>
</organism>
<dbReference type="EMBL" id="BOOO01000048">
    <property type="protein sequence ID" value="GII34211.1"/>
    <property type="molecule type" value="Genomic_DNA"/>
</dbReference>
<sequence length="211" mass="22534">MTHGFDKDFWERHWRQGSAEGPGSMGGNPPNPYLARETSGLTPGTALDAGCGGGAEAIRLAFDGWHVTAADISSEALARAAERAAASGAPEHLQWVEADLSVWSPGLRFDLVMTHYAHPAMPQLEFYDRIAGWVAPGGTLLIVGHLHTPGSTGHGHHPPAEASVTSAAITARLDDREWEIVTAEEHLRTLTGHGGPAVPLHDVVVRATRRR</sequence>
<dbReference type="SUPFAM" id="SSF53335">
    <property type="entry name" value="S-adenosyl-L-methionine-dependent methyltransferases"/>
    <property type="match status" value="1"/>
</dbReference>
<dbReference type="RefSeq" id="WP_203958018.1">
    <property type="nucleotide sequence ID" value="NZ_BOOO01000048.1"/>
</dbReference>
<evidence type="ECO:0000259" key="4">
    <source>
        <dbReference type="Pfam" id="PF13649"/>
    </source>
</evidence>
<accession>A0A8J3TXB9</accession>
<feature type="domain" description="Methyltransferase" evidence="4">
    <location>
        <begin position="47"/>
        <end position="138"/>
    </location>
</feature>
<dbReference type="AlphaFoldDB" id="A0A8J3TXB9"/>
<evidence type="ECO:0000313" key="5">
    <source>
        <dbReference type="EMBL" id="GII34211.1"/>
    </source>
</evidence>
<dbReference type="InterPro" id="IPR029063">
    <property type="entry name" value="SAM-dependent_MTases_sf"/>
</dbReference>
<keyword evidence="1" id="KW-0489">Methyltransferase</keyword>
<dbReference type="Gene3D" id="3.40.50.150">
    <property type="entry name" value="Vaccinia Virus protein VP39"/>
    <property type="match status" value="1"/>
</dbReference>
<evidence type="ECO:0000313" key="6">
    <source>
        <dbReference type="Proteomes" id="UP000650628"/>
    </source>
</evidence>
<comment type="caution">
    <text evidence="5">The sequence shown here is derived from an EMBL/GenBank/DDBJ whole genome shotgun (WGS) entry which is preliminary data.</text>
</comment>
<dbReference type="GO" id="GO:0032259">
    <property type="term" value="P:methylation"/>
    <property type="evidence" value="ECO:0007669"/>
    <property type="project" value="UniProtKB-KW"/>
</dbReference>
<reference evidence="5 6" key="1">
    <citation type="submission" date="2021-01" db="EMBL/GenBank/DDBJ databases">
        <title>Whole genome shotgun sequence of Planotetraspora mira NBRC 15435.</title>
        <authorList>
            <person name="Komaki H."/>
            <person name="Tamura T."/>
        </authorList>
    </citation>
    <scope>NUCLEOTIDE SEQUENCE [LARGE SCALE GENOMIC DNA]</scope>
    <source>
        <strain evidence="5 6">NBRC 15435</strain>
    </source>
</reference>
<proteinExistence type="predicted"/>
<evidence type="ECO:0000256" key="1">
    <source>
        <dbReference type="ARBA" id="ARBA00022603"/>
    </source>
</evidence>
<name>A0A8J3TXB9_9ACTN</name>
<dbReference type="Proteomes" id="UP000650628">
    <property type="component" value="Unassembled WGS sequence"/>
</dbReference>